<gene>
    <name evidence="1" type="ORF">H8711_05705</name>
</gene>
<evidence type="ECO:0000313" key="1">
    <source>
        <dbReference type="EMBL" id="MBC8546427.1"/>
    </source>
</evidence>
<protein>
    <submittedName>
        <fullName evidence="1">Uncharacterized protein</fullName>
    </submittedName>
</protein>
<dbReference type="RefSeq" id="WP_249282505.1">
    <property type="nucleotide sequence ID" value="NZ_JACRST010000005.1"/>
</dbReference>
<keyword evidence="2" id="KW-1185">Reference proteome</keyword>
<dbReference type="Proteomes" id="UP000653127">
    <property type="component" value="Unassembled WGS sequence"/>
</dbReference>
<reference evidence="1" key="1">
    <citation type="submission" date="2020-08" db="EMBL/GenBank/DDBJ databases">
        <title>Genome public.</title>
        <authorList>
            <person name="Liu C."/>
            <person name="Sun Q."/>
        </authorList>
    </citation>
    <scope>NUCLEOTIDE SEQUENCE</scope>
    <source>
        <strain evidence="1">NSJ-31</strain>
    </source>
</reference>
<sequence>MQYIWKTTAGAEVKADITVERFGGKTTYPDGSEAHFYRWARTISDMTVNGQPIENPTFTKVNGADAICVGRVEQTMAFVLIPDEIAEELFGEERRANQN</sequence>
<dbReference type="EMBL" id="JACRST010000005">
    <property type="protein sequence ID" value="MBC8546427.1"/>
    <property type="molecule type" value="Genomic_DNA"/>
</dbReference>
<comment type="caution">
    <text evidence="1">The sequence shown here is derived from an EMBL/GenBank/DDBJ whole genome shotgun (WGS) entry which is preliminary data.</text>
</comment>
<dbReference type="AlphaFoldDB" id="A0A926DZI5"/>
<name>A0A926DZI5_9FIRM</name>
<evidence type="ECO:0000313" key="2">
    <source>
        <dbReference type="Proteomes" id="UP000653127"/>
    </source>
</evidence>
<proteinExistence type="predicted"/>
<organism evidence="1 2">
    <name type="scientific">Ligaoa zhengdingensis</name>
    <dbReference type="NCBI Taxonomy" id="2763658"/>
    <lineage>
        <taxon>Bacteria</taxon>
        <taxon>Bacillati</taxon>
        <taxon>Bacillota</taxon>
        <taxon>Clostridia</taxon>
        <taxon>Eubacteriales</taxon>
        <taxon>Oscillospiraceae</taxon>
        <taxon>Ligaoa</taxon>
    </lineage>
</organism>
<accession>A0A926DZI5</accession>